<feature type="domain" description="General stress protein FMN-binding split barrel" evidence="1">
    <location>
        <begin position="10"/>
        <end position="156"/>
    </location>
</feature>
<reference evidence="2 3" key="1">
    <citation type="submission" date="2017-01" db="EMBL/GenBank/DDBJ databases">
        <title>A new Hymenobacter.</title>
        <authorList>
            <person name="Liang Y."/>
            <person name="Feng F."/>
        </authorList>
    </citation>
    <scope>NUCLEOTIDE SEQUENCE [LARGE SCALE GENOMIC DNA]</scope>
    <source>
        <strain evidence="2">MIMBbqt21</strain>
    </source>
</reference>
<organism evidence="2 3">
    <name type="scientific">Hymenobacter crusticola</name>
    <dbReference type="NCBI Taxonomy" id="1770526"/>
    <lineage>
        <taxon>Bacteria</taxon>
        <taxon>Pseudomonadati</taxon>
        <taxon>Bacteroidota</taxon>
        <taxon>Cytophagia</taxon>
        <taxon>Cytophagales</taxon>
        <taxon>Hymenobacteraceae</taxon>
        <taxon>Hymenobacter</taxon>
    </lineage>
</organism>
<dbReference type="EMBL" id="MTSE01000003">
    <property type="protein sequence ID" value="OUJ74930.1"/>
    <property type="molecule type" value="Genomic_DNA"/>
</dbReference>
<dbReference type="PANTHER" id="PTHR34818">
    <property type="entry name" value="PROTEIN BLI-3"/>
    <property type="match status" value="1"/>
</dbReference>
<comment type="caution">
    <text evidence="2">The sequence shown here is derived from an EMBL/GenBank/DDBJ whole genome shotgun (WGS) entry which is preliminary data.</text>
</comment>
<accession>A0A243WGS4</accession>
<dbReference type="Pfam" id="PF16242">
    <property type="entry name" value="Pyrid_ox_like"/>
    <property type="match status" value="1"/>
</dbReference>
<dbReference type="InterPro" id="IPR052917">
    <property type="entry name" value="Stress-Dev_Protein"/>
</dbReference>
<evidence type="ECO:0000259" key="1">
    <source>
        <dbReference type="Pfam" id="PF16242"/>
    </source>
</evidence>
<proteinExistence type="predicted"/>
<protein>
    <recommendedName>
        <fullName evidence="1">General stress protein FMN-binding split barrel domain-containing protein</fullName>
    </recommendedName>
</protein>
<dbReference type="InterPro" id="IPR012349">
    <property type="entry name" value="Split_barrel_FMN-bd"/>
</dbReference>
<evidence type="ECO:0000313" key="2">
    <source>
        <dbReference type="EMBL" id="OUJ74930.1"/>
    </source>
</evidence>
<name>A0A243WGS4_9BACT</name>
<dbReference type="Gene3D" id="2.30.110.10">
    <property type="entry name" value="Electron Transport, Fmn-binding Protein, Chain A"/>
    <property type="match status" value="1"/>
</dbReference>
<gene>
    <name evidence="2" type="ORF">BXP70_09295</name>
</gene>
<dbReference type="RefSeq" id="WP_086593741.1">
    <property type="nucleotide sequence ID" value="NZ_MTSE01000003.1"/>
</dbReference>
<dbReference type="InterPro" id="IPR038725">
    <property type="entry name" value="YdaG_split_barrel_FMN-bd"/>
</dbReference>
<dbReference type="PANTHER" id="PTHR34818:SF1">
    <property type="entry name" value="PROTEIN BLI-3"/>
    <property type="match status" value="1"/>
</dbReference>
<dbReference type="SUPFAM" id="SSF50475">
    <property type="entry name" value="FMN-binding split barrel"/>
    <property type="match status" value="1"/>
</dbReference>
<keyword evidence="3" id="KW-1185">Reference proteome</keyword>
<dbReference type="OrthoDB" id="1432662at2"/>
<dbReference type="AlphaFoldDB" id="A0A243WGS4"/>
<evidence type="ECO:0000313" key="3">
    <source>
        <dbReference type="Proteomes" id="UP000194873"/>
    </source>
</evidence>
<sequence>MAEQVAQSNDVTKLIDRIKDIKIAMLTTAETNGQLHSRPMYTHKPEEDGTLWFFTERDSAKIDEVQQERHVNLGYSSPSDNLYVSISGTATVVNDRTKIKDLWSESLRSWFPKGSDDPNISLLKIDIERGEVWDQPSNVLVNAFGYVKAVATGERYQPTGDEHVQVTPK</sequence>
<dbReference type="Proteomes" id="UP000194873">
    <property type="component" value="Unassembled WGS sequence"/>
</dbReference>